<dbReference type="EMBL" id="CAXAQS010000146">
    <property type="protein sequence ID" value="CAK9250282.1"/>
    <property type="molecule type" value="Genomic_DNA"/>
</dbReference>
<keyword evidence="2" id="KW-1185">Reference proteome</keyword>
<comment type="caution">
    <text evidence="1">The sequence shown here is derived from an EMBL/GenBank/DDBJ whole genome shotgun (WGS) entry which is preliminary data.</text>
</comment>
<name>A0ABP0V778_9BRYO</name>
<dbReference type="Proteomes" id="UP001497444">
    <property type="component" value="Unassembled WGS sequence"/>
</dbReference>
<organism evidence="1 2">
    <name type="scientific">Sphagnum jensenii</name>
    <dbReference type="NCBI Taxonomy" id="128206"/>
    <lineage>
        <taxon>Eukaryota</taxon>
        <taxon>Viridiplantae</taxon>
        <taxon>Streptophyta</taxon>
        <taxon>Embryophyta</taxon>
        <taxon>Bryophyta</taxon>
        <taxon>Sphagnophytina</taxon>
        <taxon>Sphagnopsida</taxon>
        <taxon>Sphagnales</taxon>
        <taxon>Sphagnaceae</taxon>
        <taxon>Sphagnum</taxon>
    </lineage>
</organism>
<proteinExistence type="predicted"/>
<evidence type="ECO:0000313" key="2">
    <source>
        <dbReference type="Proteomes" id="UP001497444"/>
    </source>
</evidence>
<reference evidence="1" key="1">
    <citation type="submission" date="2024-02" db="EMBL/GenBank/DDBJ databases">
        <authorList>
            <consortium name="ELIXIR-Norway"/>
            <consortium name="Elixir Norway"/>
        </authorList>
    </citation>
    <scope>NUCLEOTIDE SEQUENCE</scope>
</reference>
<sequence>MSSSTEDNNMDNDVIVSSAFDFNIVKNSISASAISSKIEVSLPIKLRPRIIVFNIDSSISPNTFRTGLTSKNADIRSAIGSDDTSLKFVREISKRGSDTHKHIIFETSPAVFNAFHKKTSYLRSKLIPV</sequence>
<gene>
    <name evidence="1" type="ORF">CSSPJE1EN1_LOCUS25660</name>
</gene>
<protein>
    <submittedName>
        <fullName evidence="1">Uncharacterized protein</fullName>
    </submittedName>
</protein>
<accession>A0ABP0V778</accession>
<evidence type="ECO:0000313" key="1">
    <source>
        <dbReference type="EMBL" id="CAK9250282.1"/>
    </source>
</evidence>